<reference evidence="2 3" key="1">
    <citation type="submission" date="2019-08" db="EMBL/GenBank/DDBJ databases">
        <title>Archangium and Cystobacter genomes.</title>
        <authorList>
            <person name="Chen I.-C.K."/>
            <person name="Wielgoss S."/>
        </authorList>
    </citation>
    <scope>NUCLEOTIDE SEQUENCE [LARGE SCALE GENOMIC DNA]</scope>
    <source>
        <strain evidence="2 3">Cbm 6</strain>
    </source>
</reference>
<keyword evidence="3" id="KW-1185">Reference proteome</keyword>
<feature type="compositionally biased region" description="Polar residues" evidence="1">
    <location>
        <begin position="58"/>
        <end position="80"/>
    </location>
</feature>
<evidence type="ECO:0000313" key="3">
    <source>
        <dbReference type="Proteomes" id="UP001611383"/>
    </source>
</evidence>
<feature type="compositionally biased region" description="Low complexity" evidence="1">
    <location>
        <begin position="285"/>
        <end position="299"/>
    </location>
</feature>
<evidence type="ECO:0000256" key="1">
    <source>
        <dbReference type="SAM" id="MobiDB-lite"/>
    </source>
</evidence>
<protein>
    <submittedName>
        <fullName evidence="2">Uncharacterized protein</fullName>
    </submittedName>
</protein>
<dbReference type="Proteomes" id="UP001611383">
    <property type="component" value="Chromosome"/>
</dbReference>
<dbReference type="EMBL" id="CP043494">
    <property type="protein sequence ID" value="WNG46937.1"/>
    <property type="molecule type" value="Genomic_DNA"/>
</dbReference>
<dbReference type="RefSeq" id="WP_395823831.1">
    <property type="nucleotide sequence ID" value="NZ_CP043494.1"/>
</dbReference>
<sequence length="299" mass="33555">MRTLKRTQSQVFGDRPLTRLQRRNDPSLTLTPPLEAPSRKRQATVGPTGEPHPAAVTNPRTQDSFSGAPTSQVRHTSPSTELDRANADAQRLLQKSPLYRQLEQEAGPIKFVTAPESQQQKGMFYPKSTGNEIGLHANLNPHERASIMAFEMTNAANRTRVKDTQTKALFQHYGDVMRGNRPDATVNHARREQYAKNMEQIEFDGTKRHYDMMQDGIKNHGWDPSMLRFKNFHEGPNAGFDRYWEVQNRSKDGGPSHSDFHRGNYDKTIAIAEKMANDNKLKLPQSQAGASSSTGTAAS</sequence>
<organism evidence="2 3">
    <name type="scientific">Archangium minus</name>
    <dbReference type="NCBI Taxonomy" id="83450"/>
    <lineage>
        <taxon>Bacteria</taxon>
        <taxon>Pseudomonadati</taxon>
        <taxon>Myxococcota</taxon>
        <taxon>Myxococcia</taxon>
        <taxon>Myxococcales</taxon>
        <taxon>Cystobacterineae</taxon>
        <taxon>Archangiaceae</taxon>
        <taxon>Archangium</taxon>
    </lineage>
</organism>
<evidence type="ECO:0000313" key="2">
    <source>
        <dbReference type="EMBL" id="WNG46937.1"/>
    </source>
</evidence>
<name>A0ABY9WT16_9BACT</name>
<accession>A0ABY9WT16</accession>
<feature type="region of interest" description="Disordered" evidence="1">
    <location>
        <begin position="1"/>
        <end position="85"/>
    </location>
</feature>
<feature type="region of interest" description="Disordered" evidence="1">
    <location>
        <begin position="276"/>
        <end position="299"/>
    </location>
</feature>
<gene>
    <name evidence="2" type="ORF">F0U60_24510</name>
</gene>
<proteinExistence type="predicted"/>
<feature type="compositionally biased region" description="Polar residues" evidence="1">
    <location>
        <begin position="1"/>
        <end position="11"/>
    </location>
</feature>